<proteinExistence type="predicted"/>
<dbReference type="GeneID" id="43598399"/>
<keyword evidence="1" id="KW-0175">Coiled coil</keyword>
<feature type="region of interest" description="Disordered" evidence="2">
    <location>
        <begin position="493"/>
        <end position="536"/>
    </location>
</feature>
<protein>
    <submittedName>
        <fullName evidence="3">Uncharacterized protein</fullName>
    </submittedName>
</protein>
<feature type="region of interest" description="Disordered" evidence="2">
    <location>
        <begin position="128"/>
        <end position="149"/>
    </location>
</feature>
<feature type="compositionally biased region" description="Basic and acidic residues" evidence="2">
    <location>
        <begin position="414"/>
        <end position="434"/>
    </location>
</feature>
<sequence length="670" mass="75744">MCTISPGPGECFTMSGITIYRAQENLLALLLRRVQRLRRECRIALGLDPDATDDTSIILSGKAAEQSAEIDAYYLAVIDKTLDNYRDSSRKRVRKVPSILLLADEVICGLEHNLATVHGALAEHITDIPHTGETGSGDTSSKTWDPAKRKAEDKQIEEARTMVDCLLEEHTDVSRATYCLEQIQSSRKRIISLRYDQVSKLFGVRLEWIIQLLRTDETILPHIFPALDKMNPKNIERDSKIFKKMRGNVEKILGKDIPEEVFKGADQELIDLTNRLKKEFDAIVGGFKKYQAAPGIIAKDGIPAWKAGLPDFMFTYFKDMVGRAMCAHDQRLRMDDVLIKREGERLLRYEGELNLIEKLREAVMVSEVELEWLSRLQGDGFVEMGLCERTRSNEMRSYLKNMGLDKLKLSSHVIPDKNDNKASMKGGDRAKDEGPSATKIQEQVGTSNEVSHAASVREQPKTLDERPLPIIHDEQSQPIDEGFLSKDEAVVGAHRGGSSAKDKEPYVAEGEDRANADHGSASIVKNQDPGEAEVSSATLSQEELCMEIDQRVKQVLRGFAPWEEDKNTIRALWRTRTNDNTFTADFGVRSRIIENLCRLDNERARAAADDALQQLRYEEFEVKRFLDQEEVLKRQEEKKLKGGKDKKEELLNSLEKATSELALSRSTPLW</sequence>
<comment type="caution">
    <text evidence="3">The sequence shown here is derived from an EMBL/GenBank/DDBJ whole genome shotgun (WGS) entry which is preliminary data.</text>
</comment>
<dbReference type="AlphaFoldDB" id="A0A370TRF6"/>
<gene>
    <name evidence="3" type="ORF">BP5553_05550</name>
</gene>
<evidence type="ECO:0000256" key="2">
    <source>
        <dbReference type="SAM" id="MobiDB-lite"/>
    </source>
</evidence>
<reference evidence="3 4" key="1">
    <citation type="journal article" date="2018" name="IMA Fungus">
        <title>IMA Genome-F 9: Draft genome sequence of Annulohypoxylon stygium, Aspergillus mulundensis, Berkeleyomyces basicola (syn. Thielaviopsis basicola), Ceratocystis smalleyi, two Cercospora beticola strains, Coleophoma cylindrospora, Fusarium fracticaudum, Phialophora cf. hyalina, and Morchella septimelata.</title>
        <authorList>
            <person name="Wingfield B.D."/>
            <person name="Bills G.F."/>
            <person name="Dong Y."/>
            <person name="Huang W."/>
            <person name="Nel W.J."/>
            <person name="Swalarsk-Parry B.S."/>
            <person name="Vaghefi N."/>
            <person name="Wilken P.M."/>
            <person name="An Z."/>
            <person name="de Beer Z.W."/>
            <person name="De Vos L."/>
            <person name="Chen L."/>
            <person name="Duong T.A."/>
            <person name="Gao Y."/>
            <person name="Hammerbacher A."/>
            <person name="Kikkert J.R."/>
            <person name="Li Y."/>
            <person name="Li H."/>
            <person name="Li K."/>
            <person name="Li Q."/>
            <person name="Liu X."/>
            <person name="Ma X."/>
            <person name="Naidoo K."/>
            <person name="Pethybridge S.J."/>
            <person name="Sun J."/>
            <person name="Steenkamp E.T."/>
            <person name="van der Nest M.A."/>
            <person name="van Wyk S."/>
            <person name="Wingfield M.J."/>
            <person name="Xiong C."/>
            <person name="Yue Q."/>
            <person name="Zhang X."/>
        </authorList>
    </citation>
    <scope>NUCLEOTIDE SEQUENCE [LARGE SCALE GENOMIC DNA]</scope>
    <source>
        <strain evidence="3 4">BP 5553</strain>
    </source>
</reference>
<evidence type="ECO:0000313" key="4">
    <source>
        <dbReference type="Proteomes" id="UP000254866"/>
    </source>
</evidence>
<feature type="compositionally biased region" description="Basic and acidic residues" evidence="2">
    <location>
        <begin position="500"/>
        <end position="516"/>
    </location>
</feature>
<evidence type="ECO:0000256" key="1">
    <source>
        <dbReference type="SAM" id="Coils"/>
    </source>
</evidence>
<feature type="coiled-coil region" evidence="1">
    <location>
        <begin position="633"/>
        <end position="660"/>
    </location>
</feature>
<dbReference type="RefSeq" id="XP_031870773.1">
    <property type="nucleotide sequence ID" value="XM_032014173.1"/>
</dbReference>
<dbReference type="Proteomes" id="UP000254866">
    <property type="component" value="Unassembled WGS sequence"/>
</dbReference>
<accession>A0A370TRF6</accession>
<evidence type="ECO:0000313" key="3">
    <source>
        <dbReference type="EMBL" id="RDL38117.1"/>
    </source>
</evidence>
<organism evidence="3 4">
    <name type="scientific">Venustampulla echinocandica</name>
    <dbReference type="NCBI Taxonomy" id="2656787"/>
    <lineage>
        <taxon>Eukaryota</taxon>
        <taxon>Fungi</taxon>
        <taxon>Dikarya</taxon>
        <taxon>Ascomycota</taxon>
        <taxon>Pezizomycotina</taxon>
        <taxon>Leotiomycetes</taxon>
        <taxon>Helotiales</taxon>
        <taxon>Pleuroascaceae</taxon>
        <taxon>Venustampulla</taxon>
    </lineage>
</organism>
<feature type="compositionally biased region" description="Polar residues" evidence="2">
    <location>
        <begin position="438"/>
        <end position="450"/>
    </location>
</feature>
<feature type="region of interest" description="Disordered" evidence="2">
    <location>
        <begin position="414"/>
        <end position="463"/>
    </location>
</feature>
<dbReference type="EMBL" id="NPIC01000003">
    <property type="protein sequence ID" value="RDL38117.1"/>
    <property type="molecule type" value="Genomic_DNA"/>
</dbReference>
<keyword evidence="4" id="KW-1185">Reference proteome</keyword>
<name>A0A370TRF6_9HELO</name>